<feature type="domain" description="GGDEF" evidence="2">
    <location>
        <begin position="395"/>
        <end position="526"/>
    </location>
</feature>
<feature type="domain" description="GGDEF" evidence="2">
    <location>
        <begin position="37"/>
        <end position="170"/>
    </location>
</feature>
<dbReference type="NCBIfam" id="TIGR00254">
    <property type="entry name" value="GGDEF"/>
    <property type="match status" value="2"/>
</dbReference>
<dbReference type="InterPro" id="IPR043128">
    <property type="entry name" value="Rev_trsase/Diguanyl_cyclase"/>
</dbReference>
<organism evidence="3 4">
    <name type="scientific">Eubacterium maltosivorans</name>
    <dbReference type="NCBI Taxonomy" id="2041044"/>
    <lineage>
        <taxon>Bacteria</taxon>
        <taxon>Bacillati</taxon>
        <taxon>Bacillota</taxon>
        <taxon>Clostridia</taxon>
        <taxon>Eubacteriales</taxon>
        <taxon>Eubacteriaceae</taxon>
        <taxon>Eubacterium</taxon>
    </lineage>
</organism>
<evidence type="ECO:0000259" key="1">
    <source>
        <dbReference type="PROSITE" id="PS50883"/>
    </source>
</evidence>
<dbReference type="PROSITE" id="PS50887">
    <property type="entry name" value="GGDEF"/>
    <property type="match status" value="2"/>
</dbReference>
<dbReference type="PROSITE" id="PS50883">
    <property type="entry name" value="EAL"/>
    <property type="match status" value="1"/>
</dbReference>
<dbReference type="Pfam" id="PF00563">
    <property type="entry name" value="EAL"/>
    <property type="match status" value="1"/>
</dbReference>
<dbReference type="Gene3D" id="3.30.70.270">
    <property type="match status" value="2"/>
</dbReference>
<dbReference type="SUPFAM" id="SSF141868">
    <property type="entry name" value="EAL domain-like"/>
    <property type="match status" value="1"/>
</dbReference>
<proteinExistence type="predicted"/>
<gene>
    <name evidence="3" type="ORF">CPZ25_011865</name>
</gene>
<dbReference type="RefSeq" id="WP_096920513.1">
    <property type="nucleotide sequence ID" value="NZ_CP029487.1"/>
</dbReference>
<dbReference type="EMBL" id="CP029487">
    <property type="protein sequence ID" value="QCT71991.1"/>
    <property type="molecule type" value="Genomic_DNA"/>
</dbReference>
<name>A0A4P9CAX6_EUBML</name>
<dbReference type="KEGG" id="emt:CPZ25_011865"/>
<dbReference type="InterPro" id="IPR035919">
    <property type="entry name" value="EAL_sf"/>
</dbReference>
<evidence type="ECO:0000259" key="2">
    <source>
        <dbReference type="PROSITE" id="PS50887"/>
    </source>
</evidence>
<feature type="domain" description="EAL" evidence="1">
    <location>
        <begin position="535"/>
        <end position="786"/>
    </location>
</feature>
<dbReference type="AlphaFoldDB" id="A0A4P9CAX6"/>
<dbReference type="SMART" id="SM00267">
    <property type="entry name" value="GGDEF"/>
    <property type="match status" value="2"/>
</dbReference>
<dbReference type="SMART" id="SM00052">
    <property type="entry name" value="EAL"/>
    <property type="match status" value="1"/>
</dbReference>
<dbReference type="CDD" id="cd01949">
    <property type="entry name" value="GGDEF"/>
    <property type="match status" value="2"/>
</dbReference>
<protein>
    <submittedName>
        <fullName evidence="3">Bifunctional diguanylate cyclase/phosphodiesterase</fullName>
    </submittedName>
</protein>
<dbReference type="SUPFAM" id="SSF55073">
    <property type="entry name" value="Nucleotide cyclase"/>
    <property type="match status" value="2"/>
</dbReference>
<dbReference type="Proteomes" id="UP000218387">
    <property type="component" value="Chromosome"/>
</dbReference>
<accession>A0A4P9CAX6</accession>
<dbReference type="Gene3D" id="3.20.20.450">
    <property type="entry name" value="EAL domain"/>
    <property type="match status" value="1"/>
</dbReference>
<dbReference type="PANTHER" id="PTHR33121:SF70">
    <property type="entry name" value="SIGNALING PROTEIN YKOW"/>
    <property type="match status" value="1"/>
</dbReference>
<evidence type="ECO:0000313" key="3">
    <source>
        <dbReference type="EMBL" id="QCT71991.1"/>
    </source>
</evidence>
<dbReference type="InterPro" id="IPR000160">
    <property type="entry name" value="GGDEF_dom"/>
</dbReference>
<keyword evidence="4" id="KW-1185">Reference proteome</keyword>
<dbReference type="InterPro" id="IPR050706">
    <property type="entry name" value="Cyclic-di-GMP_PDE-like"/>
</dbReference>
<evidence type="ECO:0000313" key="4">
    <source>
        <dbReference type="Proteomes" id="UP000218387"/>
    </source>
</evidence>
<dbReference type="InterPro" id="IPR001633">
    <property type="entry name" value="EAL_dom"/>
</dbReference>
<reference evidence="3 4" key="1">
    <citation type="submission" date="2018-05" db="EMBL/GenBank/DDBJ databases">
        <title>Genome comparison of Eubacterium sp.</title>
        <authorList>
            <person name="Feng Y."/>
            <person name="Sanchez-Andrea I."/>
            <person name="Stams A.J.M."/>
            <person name="De Vos W.M."/>
        </authorList>
    </citation>
    <scope>NUCLEOTIDE SEQUENCE [LARGE SCALE GENOMIC DNA]</scope>
    <source>
        <strain evidence="3 4">YI</strain>
    </source>
</reference>
<dbReference type="InterPro" id="IPR029787">
    <property type="entry name" value="Nucleotide_cyclase"/>
</dbReference>
<dbReference type="CDD" id="cd01948">
    <property type="entry name" value="EAL"/>
    <property type="match status" value="1"/>
</dbReference>
<dbReference type="Pfam" id="PF00990">
    <property type="entry name" value="GGDEF"/>
    <property type="match status" value="2"/>
</dbReference>
<dbReference type="PANTHER" id="PTHR33121">
    <property type="entry name" value="CYCLIC DI-GMP PHOSPHODIESTERASE PDEF"/>
    <property type="match status" value="1"/>
</dbReference>
<dbReference type="GO" id="GO:0071111">
    <property type="term" value="F:cyclic-guanylate-specific phosphodiesterase activity"/>
    <property type="evidence" value="ECO:0007669"/>
    <property type="project" value="InterPro"/>
</dbReference>
<sequence length="786" mass="90400">MINEQQKWAPDPLTKLYTEKAAKIFIETYQADGRQYEGDALFLIHLEGWSAFKEKYGPATGNAVLQQAAFLLNKALKKTDKLARVGDSTFLVYALGCSAAGEAERHAEGIRRQIEAVRIPPSSECTLSCKIGIVLCCGIEKSYDNLRDMAIKALCEAKRLERPFFIAKEDSVVREAEKDFKIEKIAPYRPDSGKADMAFITELTNMVFGCRDMELSIEMGLERLCRYFGVEQAYVVERTADKKYFELTYEWNITNRLVMNDNLSLIPGLMTESYQQEFDENGIFVCNRFEDFNIINRVMAERQRIRGTKALMQSIILEEEAFAGYISLCDLKEERLWQEEEIATFSLSCKIITANILQLRSMKYRLRIAYKDSLTGAWNLSKFLLEAEKRSVFGKKRAVITFDVKNFKVVNTEFGYETGNRVLIEISRMLHTFIEEEECYARVKADAFVLMLFYETPEALRQRIEQLLQRVERLSAKMVLFFPFICMAGVCAEEDQDSVESMIECANAVRRSIKDYHKSNYAFFNKEMQSQRDQEKYFASRMKSALRGGEFIVYYQPKIDVASGDWSGLEALVRWRQPDGSLVQPDSFIPLFERNGFITEIDRCVFEQVCQDLSGWIKEGRKAYPVAVNISRVHIREANFPGELVDICQQYKIPVELIELELTESAFLDNPSIILKIVKEIKKEGFKLSMDDFGTGYSSLSMLKDIPVDIIKLDRDFFKLDMTKREKIVVTNVIHMARELDIQVISEGIETAAQEQFLKEVGCSMAQGYYYAEPAPIEMLAPVIWP</sequence>